<name>K9VWA8_9CYAN</name>
<dbReference type="GO" id="GO:0016740">
    <property type="term" value="F:transferase activity"/>
    <property type="evidence" value="ECO:0007669"/>
    <property type="project" value="UniProtKB-KW"/>
</dbReference>
<sequence>MLGQLWQWLKQLFRRLLGRKTPPPSQSEGRNLSFPLNKDGHRGVDTKQLTNIDSENIFMQVLEGVHQGWSRGNVKGFLLTKNINEADLVTWLQEFGRKLLQSPEPDQELLRRMVMLGELRCGEISTASYEIGIQKLIQEPKAEVWEYDGLDQ</sequence>
<dbReference type="HOGENOM" id="CLU_1719278_0_0_3"/>
<dbReference type="OrthoDB" id="449469at2"/>
<keyword evidence="1" id="KW-0808">Transferase</keyword>
<reference evidence="1 2" key="1">
    <citation type="submission" date="2012-06" db="EMBL/GenBank/DDBJ databases">
        <title>Finished chromosome of genome of Crinalium epipsammum PCC 9333.</title>
        <authorList>
            <consortium name="US DOE Joint Genome Institute"/>
            <person name="Gugger M."/>
            <person name="Coursin T."/>
            <person name="Rippka R."/>
            <person name="Tandeau De Marsac N."/>
            <person name="Huntemann M."/>
            <person name="Wei C.-L."/>
            <person name="Han J."/>
            <person name="Detter J.C."/>
            <person name="Han C."/>
            <person name="Tapia R."/>
            <person name="Davenport K."/>
            <person name="Daligault H."/>
            <person name="Erkkila T."/>
            <person name="Gu W."/>
            <person name="Munk A.C.C."/>
            <person name="Teshima H."/>
            <person name="Xu Y."/>
            <person name="Chain P."/>
            <person name="Chen A."/>
            <person name="Krypides N."/>
            <person name="Mavromatis K."/>
            <person name="Markowitz V."/>
            <person name="Szeto E."/>
            <person name="Ivanova N."/>
            <person name="Mikhailova N."/>
            <person name="Ovchinnikova G."/>
            <person name="Pagani I."/>
            <person name="Pati A."/>
            <person name="Goodwin L."/>
            <person name="Peters L."/>
            <person name="Pitluck S."/>
            <person name="Woyke T."/>
            <person name="Kerfeld C."/>
        </authorList>
    </citation>
    <scope>NUCLEOTIDE SEQUENCE [LARGE SCALE GENOMIC DNA]</scope>
    <source>
        <strain evidence="1 2">PCC 9333</strain>
    </source>
</reference>
<keyword evidence="2" id="KW-1185">Reference proteome</keyword>
<organism evidence="1 2">
    <name type="scientific">Crinalium epipsammum PCC 9333</name>
    <dbReference type="NCBI Taxonomy" id="1173022"/>
    <lineage>
        <taxon>Bacteria</taxon>
        <taxon>Bacillati</taxon>
        <taxon>Cyanobacteriota</taxon>
        <taxon>Cyanophyceae</taxon>
        <taxon>Gomontiellales</taxon>
        <taxon>Gomontiellaceae</taxon>
        <taxon>Crinalium</taxon>
    </lineage>
</organism>
<gene>
    <name evidence="1" type="ORF">Cri9333_1361</name>
</gene>
<evidence type="ECO:0000313" key="2">
    <source>
        <dbReference type="Proteomes" id="UP000010472"/>
    </source>
</evidence>
<proteinExistence type="predicted"/>
<evidence type="ECO:0000313" key="1">
    <source>
        <dbReference type="EMBL" id="AFZ12256.1"/>
    </source>
</evidence>
<dbReference type="KEGG" id="cep:Cri9333_1361"/>
<dbReference type="AlphaFoldDB" id="K9VWA8"/>
<dbReference type="EMBL" id="CP003620">
    <property type="protein sequence ID" value="AFZ12256.1"/>
    <property type="molecule type" value="Genomic_DNA"/>
</dbReference>
<dbReference type="Proteomes" id="UP000010472">
    <property type="component" value="Chromosome"/>
</dbReference>
<dbReference type="RefSeq" id="WP_015202378.1">
    <property type="nucleotide sequence ID" value="NC_019753.1"/>
</dbReference>
<protein>
    <submittedName>
        <fullName evidence="1">Protein prenyltransferase, alpha subunit</fullName>
    </submittedName>
</protein>
<dbReference type="STRING" id="1173022.Cri9333_1361"/>
<accession>K9VWA8</accession>
<dbReference type="eggNOG" id="COG0457">
    <property type="taxonomic scope" value="Bacteria"/>
</dbReference>